<protein>
    <submittedName>
        <fullName evidence="1">Uncharacterized protein</fullName>
    </submittedName>
</protein>
<dbReference type="RefSeq" id="WP_055342451.1">
    <property type="nucleotide sequence ID" value="NZ_CEKZ01000003.1"/>
</dbReference>
<evidence type="ECO:0000313" key="2">
    <source>
        <dbReference type="Proteomes" id="UP000049127"/>
    </source>
</evidence>
<reference evidence="1 2" key="1">
    <citation type="submission" date="2015-01" db="EMBL/GenBank/DDBJ databases">
        <authorList>
            <person name="Aslett A.Martin."/>
            <person name="De Silva Nishadi"/>
        </authorList>
    </citation>
    <scope>NUCLEOTIDE SEQUENCE [LARGE SCALE GENOMIC DNA]</scope>
    <source>
        <strain evidence="1 2">R28058</strain>
    </source>
</reference>
<evidence type="ECO:0000313" key="1">
    <source>
        <dbReference type="EMBL" id="CEQ04508.1"/>
    </source>
</evidence>
<dbReference type="EMBL" id="CEKZ01000003">
    <property type="protein sequence ID" value="CEQ04508.1"/>
    <property type="molecule type" value="Genomic_DNA"/>
</dbReference>
<proteinExistence type="predicted"/>
<gene>
    <name evidence="1" type="ORF">R28058_22411</name>
</gene>
<dbReference type="AlphaFoldDB" id="A0A0C7R5H4"/>
<dbReference type="OrthoDB" id="2084881at2"/>
<accession>A0A0C7R5H4</accession>
<organism evidence="1 2">
    <name type="scientific">Paraclostridium sordellii</name>
    <name type="common">Clostridium sordellii</name>
    <dbReference type="NCBI Taxonomy" id="1505"/>
    <lineage>
        <taxon>Bacteria</taxon>
        <taxon>Bacillati</taxon>
        <taxon>Bacillota</taxon>
        <taxon>Clostridia</taxon>
        <taxon>Peptostreptococcales</taxon>
        <taxon>Peptostreptococcaceae</taxon>
        <taxon>Paraclostridium</taxon>
    </lineage>
</organism>
<dbReference type="Proteomes" id="UP000049127">
    <property type="component" value="Unassembled WGS sequence"/>
</dbReference>
<name>A0A0C7R5H4_PARSO</name>
<sequence length="178" mass="21179">MEIKNKDLEKQLCDFTIEYTCNQLKSLIKQASENEKDFDDNLLKDLQQITFAYDYIDEVEELEVDFPLHNKKQDFLDALDKIKSSKNIIQKECYLGHLYNTYSNYCDKCGHIYDYLKRDNLCKYLSTEITKFYNVSNPSDEYNKLKSIVDIWITTLNTFNCKNKEGVSKEFHKQLDQI</sequence>